<dbReference type="EnsemblMetazoa" id="Aqu2.1.20248_001">
    <property type="protein sequence ID" value="Aqu2.1.20248_001"/>
    <property type="gene ID" value="Aqu2.1.20248"/>
</dbReference>
<sequence length="152" mass="17142">ISYLPVLPWMILQIKEQECTLEGFFGLDIKHRLYISSCDLHSALAGKERGLLYPVDLSVPLVAVIISFGQFLKYFVPVSDALPTTQISTEISTSLPVTSVVLPINVRNMKNQLFTDILHFLDSFAVTIEKSNKDELKRLATMFLKDPNIENN</sequence>
<name>A0A1X7TYC6_AMPQE</name>
<accession>A0A1X7TYC6</accession>
<protein>
    <submittedName>
        <fullName evidence="1">Uncharacterized protein</fullName>
    </submittedName>
</protein>
<dbReference type="AlphaFoldDB" id="A0A1X7TYC6"/>
<proteinExistence type="predicted"/>
<organism evidence="1">
    <name type="scientific">Amphimedon queenslandica</name>
    <name type="common">Sponge</name>
    <dbReference type="NCBI Taxonomy" id="400682"/>
    <lineage>
        <taxon>Eukaryota</taxon>
        <taxon>Metazoa</taxon>
        <taxon>Porifera</taxon>
        <taxon>Demospongiae</taxon>
        <taxon>Heteroscleromorpha</taxon>
        <taxon>Haplosclerida</taxon>
        <taxon>Niphatidae</taxon>
        <taxon>Amphimedon</taxon>
    </lineage>
</organism>
<reference evidence="1" key="1">
    <citation type="submission" date="2017-05" db="UniProtKB">
        <authorList>
            <consortium name="EnsemblMetazoa"/>
        </authorList>
    </citation>
    <scope>IDENTIFICATION</scope>
</reference>
<evidence type="ECO:0000313" key="1">
    <source>
        <dbReference type="EnsemblMetazoa" id="Aqu2.1.20248_001"/>
    </source>
</evidence>
<dbReference type="InParanoid" id="A0A1X7TYC6"/>